<feature type="region of interest" description="Disordered" evidence="1">
    <location>
        <begin position="166"/>
        <end position="188"/>
    </location>
</feature>
<evidence type="ECO:0000256" key="1">
    <source>
        <dbReference type="SAM" id="MobiDB-lite"/>
    </source>
</evidence>
<proteinExistence type="predicted"/>
<name>H6N6C0_MYCHN</name>
<keyword evidence="3" id="KW-1185">Reference proteome</keyword>
<gene>
    <name evidence="2" type="ordered locus">MHC_01630</name>
</gene>
<dbReference type="OrthoDB" id="9826666at2"/>
<dbReference type="HOGENOM" id="CLU_098620_0_0_14"/>
<accession>H6N6C0</accession>
<dbReference type="STRING" id="1111676.MHC_01630"/>
<evidence type="ECO:0000313" key="2">
    <source>
        <dbReference type="EMBL" id="AEW45192.1"/>
    </source>
</evidence>
<evidence type="ECO:0000313" key="3">
    <source>
        <dbReference type="Proteomes" id="UP000009135"/>
    </source>
</evidence>
<organism evidence="2 3">
    <name type="scientific">Mycoplasma haemocanis (strain Illinois)</name>
    <dbReference type="NCBI Taxonomy" id="1111676"/>
    <lineage>
        <taxon>Bacteria</taxon>
        <taxon>Bacillati</taxon>
        <taxon>Mycoplasmatota</taxon>
        <taxon>Mollicutes</taxon>
        <taxon>Mycoplasmataceae</taxon>
        <taxon>Mycoplasma</taxon>
    </lineage>
</organism>
<dbReference type="Proteomes" id="UP000009135">
    <property type="component" value="Chromosome"/>
</dbReference>
<protein>
    <submittedName>
        <fullName evidence="2">Uncharacterized protein</fullName>
    </submittedName>
</protein>
<reference evidence="2 3" key="1">
    <citation type="journal article" date="2012" name="J. Bacteriol.">
        <title>Complete genome sequence of Mycoplasma haemocanis strain Illinois.</title>
        <authorList>
            <person name="do Nascimento N.C."/>
            <person name="Guimaraes A.M."/>
            <person name="Santos A.P."/>
            <person name="Sanmiguel P.J."/>
            <person name="Messick J.B."/>
        </authorList>
    </citation>
    <scope>NUCLEOTIDE SEQUENCE [LARGE SCALE GENOMIC DNA]</scope>
    <source>
        <strain evidence="2 3">Illinois</strain>
    </source>
</reference>
<dbReference type="EMBL" id="CP003199">
    <property type="protein sequence ID" value="AEW45192.1"/>
    <property type="molecule type" value="Genomic_DNA"/>
</dbReference>
<dbReference type="AlphaFoldDB" id="H6N6C0"/>
<dbReference type="KEGG" id="mhe:MHC_01630"/>
<sequence>MNGLVKNAALGFSISTAISGGVTKLALSGKEAPKSISKWIWDHYPEKRLLFIGWGGRHDGSTEAWQAAWKKYLSAYSGEGRNPFNVNLTNETNAPQAFMSECKKRFSVKVSSIEDERLVHVLEYCTRSTSVEDLIMTTSKSLVSSSDSSAWSELWNIYKKDNENKGSRKDEWGLLPPQGSADNSDALKNKCDSEKKVKTGSKTNRSFINVLKYCSK</sequence>